<evidence type="ECO:0000313" key="4">
    <source>
        <dbReference type="Proteomes" id="UP001057455"/>
    </source>
</evidence>
<feature type="region of interest" description="Disordered" evidence="1">
    <location>
        <begin position="318"/>
        <end position="341"/>
    </location>
</feature>
<dbReference type="EMBL" id="BLIY01000024">
    <property type="protein sequence ID" value="GFE55696.1"/>
    <property type="molecule type" value="Genomic_DNA"/>
</dbReference>
<comment type="caution">
    <text evidence="3">The sequence shown here is derived from an EMBL/GenBank/DDBJ whole genome shotgun (WGS) entry which is preliminary data.</text>
</comment>
<keyword evidence="2" id="KW-1133">Transmembrane helix</keyword>
<keyword evidence="2" id="KW-0472">Membrane</keyword>
<evidence type="ECO:0000256" key="1">
    <source>
        <dbReference type="SAM" id="MobiDB-lite"/>
    </source>
</evidence>
<dbReference type="Proteomes" id="UP001057455">
    <property type="component" value="Unassembled WGS sequence"/>
</dbReference>
<keyword evidence="2" id="KW-0812">Transmembrane</keyword>
<name>A0A9W5TDE8_BABOV</name>
<accession>A0A9W5TDE8</accession>
<dbReference type="OrthoDB" id="366161at2759"/>
<proteinExistence type="predicted"/>
<gene>
    <name evidence="3" type="ORF">BaOVIS_031000</name>
</gene>
<keyword evidence="4" id="KW-1185">Reference proteome</keyword>
<evidence type="ECO:0000313" key="3">
    <source>
        <dbReference type="EMBL" id="GFE55696.1"/>
    </source>
</evidence>
<reference evidence="3" key="1">
    <citation type="submission" date="2019-12" db="EMBL/GenBank/DDBJ databases">
        <title>Genome sequence of Babesia ovis.</title>
        <authorList>
            <person name="Yamagishi J."/>
            <person name="Sevinc F."/>
            <person name="Xuan X."/>
        </authorList>
    </citation>
    <scope>NUCLEOTIDE SEQUENCE</scope>
    <source>
        <strain evidence="3">Selcuk</strain>
    </source>
</reference>
<dbReference type="AlphaFoldDB" id="A0A9W5TDE8"/>
<feature type="compositionally biased region" description="Polar residues" evidence="1">
    <location>
        <begin position="330"/>
        <end position="341"/>
    </location>
</feature>
<evidence type="ECO:0000256" key="2">
    <source>
        <dbReference type="SAM" id="Phobius"/>
    </source>
</evidence>
<organism evidence="3 4">
    <name type="scientific">Babesia ovis</name>
    <dbReference type="NCBI Taxonomy" id="5869"/>
    <lineage>
        <taxon>Eukaryota</taxon>
        <taxon>Sar</taxon>
        <taxon>Alveolata</taxon>
        <taxon>Apicomplexa</taxon>
        <taxon>Aconoidasida</taxon>
        <taxon>Piroplasmida</taxon>
        <taxon>Babesiidae</taxon>
        <taxon>Babesia</taxon>
    </lineage>
</organism>
<feature type="transmembrane region" description="Helical" evidence="2">
    <location>
        <begin position="281"/>
        <end position="305"/>
    </location>
</feature>
<protein>
    <submittedName>
        <fullName evidence="3">Alpha-N-acetylglucosaminidase</fullName>
    </submittedName>
</protein>
<sequence>MHSGSLSNRLASPPLFRRSSPRFFSADATDVWSFSYTNRTITLEFRGVSPLPKKRSNNCTHVSNRRLVDAAVSAVRSCDVVALGVASPELNLISRYLDFENQESSNKGKQKQKFKNAHQLIAGYKQFIDVAKAASETGINVISIGRSKQVEAASFGNAATRNKLEVLRLFSLYLRIGDVLKDAGAQEAFHTACPAIYQAVIEEGVFYSFCRLHEALCRIEDDPNCRRKNLKILVIVDQSLVQDLSKLVRERLPILLQENALPMADVMESIDSRSRKGWQRFILQFIILPATAVGSVIFYNLYIYFSQRIKRVRNYFSGQNHMDTPRKTNDNQATTPHVSRE</sequence>